<accession>A0A6V3IU75</accession>
<proteinExistence type="predicted"/>
<sequence>MVPAENNKPRPVISELDATSGEAPKLLTSTTTMIIIKGAARQNANRFLRTIFLGSPDPIRKLDSPNEAGALCRIIASSSKASTEEFPETAAAPKGIPSIAA</sequence>
<evidence type="ECO:0000313" key="1">
    <source>
        <dbReference type="EMBL" id="CAE0646680.1"/>
    </source>
</evidence>
<organism evidence="2">
    <name type="scientific">Lotharella globosa</name>
    <dbReference type="NCBI Taxonomy" id="91324"/>
    <lineage>
        <taxon>Eukaryota</taxon>
        <taxon>Sar</taxon>
        <taxon>Rhizaria</taxon>
        <taxon>Cercozoa</taxon>
        <taxon>Chlorarachniophyceae</taxon>
        <taxon>Lotharella</taxon>
    </lineage>
</organism>
<evidence type="ECO:0000313" key="2">
    <source>
        <dbReference type="EMBL" id="CAE0646682.1"/>
    </source>
</evidence>
<dbReference type="EMBL" id="HBIV01002922">
    <property type="protein sequence ID" value="CAE0646682.1"/>
    <property type="molecule type" value="Transcribed_RNA"/>
</dbReference>
<dbReference type="AlphaFoldDB" id="A0A6V3IU75"/>
<protein>
    <submittedName>
        <fullName evidence="2">Uncharacterized protein</fullName>
    </submittedName>
</protein>
<reference evidence="2" key="1">
    <citation type="submission" date="2021-01" db="EMBL/GenBank/DDBJ databases">
        <authorList>
            <person name="Corre E."/>
            <person name="Pelletier E."/>
            <person name="Niang G."/>
            <person name="Scheremetjew M."/>
            <person name="Finn R."/>
            <person name="Kale V."/>
            <person name="Holt S."/>
            <person name="Cochrane G."/>
            <person name="Meng A."/>
            <person name="Brown T."/>
            <person name="Cohen L."/>
        </authorList>
    </citation>
    <scope>NUCLEOTIDE SEQUENCE</scope>
    <source>
        <strain evidence="2">CCCM811</strain>
    </source>
</reference>
<dbReference type="EMBL" id="HBIV01002921">
    <property type="protein sequence ID" value="CAE0646680.1"/>
    <property type="molecule type" value="Transcribed_RNA"/>
</dbReference>
<name>A0A6V3IU75_9EUKA</name>
<gene>
    <name evidence="1" type="ORF">LGLO00237_LOCUS1987</name>
    <name evidence="2" type="ORF">LGLO00237_LOCUS1988</name>
</gene>